<protein>
    <submittedName>
        <fullName evidence="2">Uncharacterized protein</fullName>
    </submittedName>
</protein>
<dbReference type="Proteomes" id="UP000298596">
    <property type="component" value="Plasmid p7"/>
</dbReference>
<dbReference type="AlphaFoldDB" id="A0A4D8QAN4"/>
<accession>A0A4D8QAN4</accession>
<evidence type="ECO:0000313" key="2">
    <source>
        <dbReference type="EMBL" id="QCO07445.1"/>
    </source>
</evidence>
<dbReference type="EMBL" id="CP032337">
    <property type="protein sequence ID" value="QCO07445.1"/>
    <property type="molecule type" value="Genomic_DNA"/>
</dbReference>
<name>A0A4D8QAN4_AZOBR</name>
<proteinExistence type="predicted"/>
<sequence length="98" mass="11092">MADDTRERDAKTKASREEAGLDRISVVVPRRLAEVLVAHTGEQALSRALLRAAYDQVADQMGDTTFNDLFPLKRGRPRMTPDQKKPRRWKAKDDQGIS</sequence>
<evidence type="ECO:0000256" key="1">
    <source>
        <dbReference type="SAM" id="MobiDB-lite"/>
    </source>
</evidence>
<gene>
    <name evidence="2" type="ORF">D3867_36795</name>
</gene>
<evidence type="ECO:0000313" key="3">
    <source>
        <dbReference type="Proteomes" id="UP000298596"/>
    </source>
</evidence>
<keyword evidence="2" id="KW-0614">Plasmid</keyword>
<feature type="region of interest" description="Disordered" evidence="1">
    <location>
        <begin position="68"/>
        <end position="98"/>
    </location>
</feature>
<reference evidence="2 3" key="1">
    <citation type="submission" date="2018-09" db="EMBL/GenBank/DDBJ databases">
        <title>Whole genome based analysis of evolution and adaptive divergence in Indian and Brazilian strains of Azospirillum brasilense.</title>
        <authorList>
            <person name="Singh C."/>
            <person name="Tripathi A.K."/>
        </authorList>
    </citation>
    <scope>NUCLEOTIDE SEQUENCE [LARGE SCALE GENOMIC DNA]</scope>
    <source>
        <strain evidence="2 3">MTCC4036</strain>
        <plasmid evidence="2 3">p7</plasmid>
    </source>
</reference>
<organism evidence="2 3">
    <name type="scientific">Azospirillum brasilense</name>
    <dbReference type="NCBI Taxonomy" id="192"/>
    <lineage>
        <taxon>Bacteria</taxon>
        <taxon>Pseudomonadati</taxon>
        <taxon>Pseudomonadota</taxon>
        <taxon>Alphaproteobacteria</taxon>
        <taxon>Rhodospirillales</taxon>
        <taxon>Azospirillaceae</taxon>
        <taxon>Azospirillum</taxon>
    </lineage>
</organism>
<geneLocation type="plasmid" evidence="2 3">
    <name>p7</name>
</geneLocation>